<evidence type="ECO:0000313" key="2">
    <source>
        <dbReference type="EMBL" id="TWI21492.1"/>
    </source>
</evidence>
<proteinExistence type="predicted"/>
<reference evidence="2 3" key="1">
    <citation type="journal article" date="2015" name="Stand. Genomic Sci.">
        <title>Genomic Encyclopedia of Bacterial and Archaeal Type Strains, Phase III: the genomes of soil and plant-associated and newly described type strains.</title>
        <authorList>
            <person name="Whitman W.B."/>
            <person name="Woyke T."/>
            <person name="Klenk H.P."/>
            <person name="Zhou Y."/>
            <person name="Lilburn T.G."/>
            <person name="Beck B.J."/>
            <person name="De Vos P."/>
            <person name="Vandamme P."/>
            <person name="Eisen J.A."/>
            <person name="Garrity G."/>
            <person name="Hugenholtz P."/>
            <person name="Kyrpides N.C."/>
        </authorList>
    </citation>
    <scope>NUCLEOTIDE SEQUENCE [LARGE SCALE GENOMIC DNA]</scope>
    <source>
        <strain evidence="2 3">CGMCC 1.2546</strain>
    </source>
</reference>
<comment type="caution">
    <text evidence="2">The sequence shown here is derived from an EMBL/GenBank/DDBJ whole genome shotgun (WGS) entry which is preliminary data.</text>
</comment>
<accession>A0A562MNI2</accession>
<feature type="region of interest" description="Disordered" evidence="1">
    <location>
        <begin position="215"/>
        <end position="240"/>
    </location>
</feature>
<keyword evidence="3" id="KW-1185">Reference proteome</keyword>
<gene>
    <name evidence="2" type="ORF">IQ26_06865</name>
</gene>
<protein>
    <submittedName>
        <fullName evidence="2">Uncharacterized protein</fullName>
    </submittedName>
</protein>
<organism evidence="2 3">
    <name type="scientific">Mesorhizobium tianshanense</name>
    <dbReference type="NCBI Taxonomy" id="39844"/>
    <lineage>
        <taxon>Bacteria</taxon>
        <taxon>Pseudomonadati</taxon>
        <taxon>Pseudomonadota</taxon>
        <taxon>Alphaproteobacteria</taxon>
        <taxon>Hyphomicrobiales</taxon>
        <taxon>Phyllobacteriaceae</taxon>
        <taxon>Mesorhizobium</taxon>
    </lineage>
</organism>
<evidence type="ECO:0000256" key="1">
    <source>
        <dbReference type="SAM" id="MobiDB-lite"/>
    </source>
</evidence>
<dbReference type="AlphaFoldDB" id="A0A562MNI2"/>
<feature type="region of interest" description="Disordered" evidence="1">
    <location>
        <begin position="144"/>
        <end position="176"/>
    </location>
</feature>
<evidence type="ECO:0000313" key="3">
    <source>
        <dbReference type="Proteomes" id="UP000317122"/>
    </source>
</evidence>
<feature type="region of interest" description="Disordered" evidence="1">
    <location>
        <begin position="7"/>
        <end position="39"/>
    </location>
</feature>
<feature type="compositionally biased region" description="Basic and acidic residues" evidence="1">
    <location>
        <begin position="228"/>
        <end position="240"/>
    </location>
</feature>
<dbReference type="Proteomes" id="UP000317122">
    <property type="component" value="Unassembled WGS sequence"/>
</dbReference>
<sequence length="292" mass="32096">MAKALFKSISQNLADTPHRQSLRRHFIPSPGQPKRRNISPAEHHAHTPLQGAASFRNQGRLVLGTRGRDHFGIGGRHPSEFAVRQQGDGLAPLKVTDDRPIALISSPRQSSMPITVGGTKRGLPRRRTMRSNVSLLTGSINPLCEAGRGPAAQRKPKVMDDLVEPGGSPRPRRQNISVETLGEDPPAAQHCAAVERPSHDPNRLVRHRQVRQAPPIPTVDPLRPRSAARTEARRTRGKNRDQHHLTVNGGVVHHKAARDEGRRPQCIAYDCLCETKASRHPISIKSESDGVV</sequence>
<dbReference type="EMBL" id="VLKT01000072">
    <property type="protein sequence ID" value="TWI21492.1"/>
    <property type="molecule type" value="Genomic_DNA"/>
</dbReference>
<name>A0A562MNI2_9HYPH</name>